<proteinExistence type="predicted"/>
<reference evidence="2" key="2">
    <citation type="journal article" date="2015" name="Data Brief">
        <title>Shoot transcriptome of the giant reed, Arundo donax.</title>
        <authorList>
            <person name="Barrero R.A."/>
            <person name="Guerrero F.D."/>
            <person name="Moolhuijzen P."/>
            <person name="Goolsby J.A."/>
            <person name="Tidwell J."/>
            <person name="Bellgard S.E."/>
            <person name="Bellgard M.I."/>
        </authorList>
    </citation>
    <scope>NUCLEOTIDE SEQUENCE</scope>
    <source>
        <tissue evidence="2">Shoot tissue taken approximately 20 cm above the soil surface</tissue>
    </source>
</reference>
<accession>A0A0A9FJC1</accession>
<protein>
    <submittedName>
        <fullName evidence="2">Uncharacterized protein</fullName>
    </submittedName>
</protein>
<dbReference type="EMBL" id="GBRH01186557">
    <property type="protein sequence ID" value="JAE11339.1"/>
    <property type="molecule type" value="Transcribed_RNA"/>
</dbReference>
<organism evidence="2">
    <name type="scientific">Arundo donax</name>
    <name type="common">Giant reed</name>
    <name type="synonym">Donax arundinaceus</name>
    <dbReference type="NCBI Taxonomy" id="35708"/>
    <lineage>
        <taxon>Eukaryota</taxon>
        <taxon>Viridiplantae</taxon>
        <taxon>Streptophyta</taxon>
        <taxon>Embryophyta</taxon>
        <taxon>Tracheophyta</taxon>
        <taxon>Spermatophyta</taxon>
        <taxon>Magnoliopsida</taxon>
        <taxon>Liliopsida</taxon>
        <taxon>Poales</taxon>
        <taxon>Poaceae</taxon>
        <taxon>PACMAD clade</taxon>
        <taxon>Arundinoideae</taxon>
        <taxon>Arundineae</taxon>
        <taxon>Arundo</taxon>
    </lineage>
</organism>
<evidence type="ECO:0000313" key="2">
    <source>
        <dbReference type="EMBL" id="JAE11339.1"/>
    </source>
</evidence>
<feature type="signal peptide" evidence="1">
    <location>
        <begin position="1"/>
        <end position="20"/>
    </location>
</feature>
<evidence type="ECO:0000256" key="1">
    <source>
        <dbReference type="SAM" id="SignalP"/>
    </source>
</evidence>
<sequence length="38" mass="3881">MLSPVTILTLIPAAIQVITASLTPGRTGSFTPKSAINV</sequence>
<reference evidence="2" key="1">
    <citation type="submission" date="2014-09" db="EMBL/GenBank/DDBJ databases">
        <authorList>
            <person name="Magalhaes I.L.F."/>
            <person name="Oliveira U."/>
            <person name="Santos F.R."/>
            <person name="Vidigal T.H.D.A."/>
            <person name="Brescovit A.D."/>
            <person name="Santos A.J."/>
        </authorList>
    </citation>
    <scope>NUCLEOTIDE SEQUENCE</scope>
    <source>
        <tissue evidence="2">Shoot tissue taken approximately 20 cm above the soil surface</tissue>
    </source>
</reference>
<name>A0A0A9FJC1_ARUDO</name>
<feature type="chain" id="PRO_5002047408" evidence="1">
    <location>
        <begin position="21"/>
        <end position="38"/>
    </location>
</feature>
<keyword evidence="1" id="KW-0732">Signal</keyword>
<dbReference type="AlphaFoldDB" id="A0A0A9FJC1"/>